<evidence type="ECO:0000313" key="2">
    <source>
        <dbReference type="EMBL" id="NYI98289.1"/>
    </source>
</evidence>
<protein>
    <submittedName>
        <fullName evidence="2">Uncharacterized protein</fullName>
    </submittedName>
</protein>
<keyword evidence="3" id="KW-1185">Reference proteome</keyword>
<sequence length="85" mass="9342">MTPNPTPAPAPAPAREYTPRPLDHDTYDRFVALTLTHRGWCARYSADATGDIFFQAVHHDTGDTVGAYGLDRFAQLLDLADRGTP</sequence>
<accession>A0A853BRC4</accession>
<reference evidence="2 3" key="1">
    <citation type="submission" date="2020-07" db="EMBL/GenBank/DDBJ databases">
        <title>Sequencing the genomes of 1000 actinobacteria strains.</title>
        <authorList>
            <person name="Klenk H.-P."/>
        </authorList>
    </citation>
    <scope>NUCLEOTIDE SEQUENCE [LARGE SCALE GENOMIC DNA]</scope>
    <source>
        <strain evidence="2 3">DSM 45927</strain>
    </source>
</reference>
<evidence type="ECO:0000313" key="3">
    <source>
        <dbReference type="Proteomes" id="UP000575985"/>
    </source>
</evidence>
<dbReference type="RefSeq" id="WP_179769466.1">
    <property type="nucleotide sequence ID" value="NZ_JACCFO010000001.1"/>
</dbReference>
<organism evidence="2 3">
    <name type="scientific">Streptomonospora nanhaiensis</name>
    <dbReference type="NCBI Taxonomy" id="1323731"/>
    <lineage>
        <taxon>Bacteria</taxon>
        <taxon>Bacillati</taxon>
        <taxon>Actinomycetota</taxon>
        <taxon>Actinomycetes</taxon>
        <taxon>Streptosporangiales</taxon>
        <taxon>Nocardiopsidaceae</taxon>
        <taxon>Streptomonospora</taxon>
    </lineage>
</organism>
<gene>
    <name evidence="2" type="ORF">HNR12_004566</name>
</gene>
<comment type="caution">
    <text evidence="2">The sequence shown here is derived from an EMBL/GenBank/DDBJ whole genome shotgun (WGS) entry which is preliminary data.</text>
</comment>
<dbReference type="Proteomes" id="UP000575985">
    <property type="component" value="Unassembled WGS sequence"/>
</dbReference>
<proteinExistence type="predicted"/>
<name>A0A853BRC4_9ACTN</name>
<dbReference type="AlphaFoldDB" id="A0A853BRC4"/>
<dbReference type="EMBL" id="JACCFO010000001">
    <property type="protein sequence ID" value="NYI98289.1"/>
    <property type="molecule type" value="Genomic_DNA"/>
</dbReference>
<feature type="compositionally biased region" description="Pro residues" evidence="1">
    <location>
        <begin position="1"/>
        <end position="12"/>
    </location>
</feature>
<evidence type="ECO:0000256" key="1">
    <source>
        <dbReference type="SAM" id="MobiDB-lite"/>
    </source>
</evidence>
<feature type="region of interest" description="Disordered" evidence="1">
    <location>
        <begin position="1"/>
        <end position="22"/>
    </location>
</feature>